<dbReference type="Gene3D" id="3.40.50.1000">
    <property type="entry name" value="HAD superfamily/HAD-like"/>
    <property type="match status" value="1"/>
</dbReference>
<dbReference type="InterPro" id="IPR036412">
    <property type="entry name" value="HAD-like_sf"/>
</dbReference>
<keyword evidence="6 10" id="KW-0067">ATP-binding</keyword>
<keyword evidence="9 10" id="KW-0472">Membrane</keyword>
<dbReference type="SUPFAM" id="SSF55008">
    <property type="entry name" value="HMA, heavy metal-associated domain"/>
    <property type="match status" value="2"/>
</dbReference>
<dbReference type="Proteomes" id="UP000092321">
    <property type="component" value="Unassembled WGS sequence"/>
</dbReference>
<dbReference type="InterPro" id="IPR023299">
    <property type="entry name" value="ATPase_P-typ_cyto_dom_N"/>
</dbReference>
<evidence type="ECO:0000256" key="5">
    <source>
        <dbReference type="ARBA" id="ARBA00022741"/>
    </source>
</evidence>
<evidence type="ECO:0000256" key="9">
    <source>
        <dbReference type="ARBA" id="ARBA00023136"/>
    </source>
</evidence>
<dbReference type="InterPro" id="IPR006121">
    <property type="entry name" value="HMA_dom"/>
</dbReference>
<dbReference type="Gene3D" id="3.40.1110.10">
    <property type="entry name" value="Calcium-transporting ATPase, cytoplasmic domain N"/>
    <property type="match status" value="1"/>
</dbReference>
<gene>
    <name evidence="13" type="ORF">HANVADRAFT_54035</name>
</gene>
<dbReference type="SFLD" id="SFLDG00002">
    <property type="entry name" value="C1.7:_P-type_atpase_like"/>
    <property type="match status" value="1"/>
</dbReference>
<dbReference type="Pfam" id="PF00702">
    <property type="entry name" value="Hydrolase"/>
    <property type="match status" value="1"/>
</dbReference>
<keyword evidence="4 10" id="KW-0479">Metal-binding</keyword>
<evidence type="ECO:0000313" key="13">
    <source>
        <dbReference type="EMBL" id="OBA25245.1"/>
    </source>
</evidence>
<dbReference type="SFLD" id="SFLDF00027">
    <property type="entry name" value="p-type_atpase"/>
    <property type="match status" value="1"/>
</dbReference>
<dbReference type="AlphaFoldDB" id="A0A1B7T950"/>
<dbReference type="InterPro" id="IPR059000">
    <property type="entry name" value="ATPase_P-type_domA"/>
</dbReference>
<dbReference type="CDD" id="cd00371">
    <property type="entry name" value="HMA"/>
    <property type="match status" value="2"/>
</dbReference>
<feature type="transmembrane region" description="Helical" evidence="10">
    <location>
        <begin position="1169"/>
        <end position="1191"/>
    </location>
</feature>
<keyword evidence="14" id="KW-1185">Reference proteome</keyword>
<evidence type="ECO:0000256" key="4">
    <source>
        <dbReference type="ARBA" id="ARBA00022723"/>
    </source>
</evidence>
<keyword evidence="8 10" id="KW-1133">Transmembrane helix</keyword>
<feature type="transmembrane region" description="Helical" evidence="10">
    <location>
        <begin position="1203"/>
        <end position="1225"/>
    </location>
</feature>
<dbReference type="PROSITE" id="PS01047">
    <property type="entry name" value="HMA_1"/>
    <property type="match status" value="1"/>
</dbReference>
<comment type="caution">
    <text evidence="13">The sequence shown here is derived from an EMBL/GenBank/DDBJ whole genome shotgun (WGS) entry which is preliminary data.</text>
</comment>
<keyword evidence="5 10" id="KW-0547">Nucleotide-binding</keyword>
<evidence type="ECO:0000256" key="7">
    <source>
        <dbReference type="ARBA" id="ARBA00022967"/>
    </source>
</evidence>
<dbReference type="PANTHER" id="PTHR43520:SF32">
    <property type="entry name" value="COPPER RESISTANCE P-TYPE ATPASE (EUROFUNG)"/>
    <property type="match status" value="1"/>
</dbReference>
<dbReference type="PROSITE" id="PS00154">
    <property type="entry name" value="ATPASE_E1_E2"/>
    <property type="match status" value="1"/>
</dbReference>
<dbReference type="PRINTS" id="PR00119">
    <property type="entry name" value="CATATPASE"/>
</dbReference>
<dbReference type="NCBIfam" id="TIGR01525">
    <property type="entry name" value="ATPase-IB_hvy"/>
    <property type="match status" value="1"/>
</dbReference>
<dbReference type="NCBIfam" id="TIGR01494">
    <property type="entry name" value="ATPase_P-type"/>
    <property type="match status" value="1"/>
</dbReference>
<dbReference type="GO" id="GO:0005507">
    <property type="term" value="F:copper ion binding"/>
    <property type="evidence" value="ECO:0007669"/>
    <property type="project" value="TreeGrafter"/>
</dbReference>
<dbReference type="InterPro" id="IPR008250">
    <property type="entry name" value="ATPase_P-typ_transduc_dom_A_sf"/>
</dbReference>
<dbReference type="SUPFAM" id="SSF81653">
    <property type="entry name" value="Calcium ATPase, transduction domain A"/>
    <property type="match status" value="1"/>
</dbReference>
<sequence length="1237" mass="138205">MSEFQLFALTIDNVHCDKCVTAIKSKIYEVLHSELEKFSEKDKLSNEISDSISDTIKVYTKDDVKDIIYVQIPLALTVTMDLFVVIFDYMNESLIPLGYDIANVDEVTDMKSIKKKIPLHEENPFLDKYAIWQNHKNICNECTHSSDLFDSLKSHYPSSEESTEKQKSSDDEGKEEEGEEYELRAIINGITCTACTSTINSMCKELWYVISSSIDFITKIGIFKLKSNDPQIVDDLKENVEDCGYEFNLLDGPTLISTKKIESEDIHFELQCAINGIYCAACVHTISNAIKNTPELEKTMIHFQINPITKIGNFTFKNFDDEIQSLLSETIEDCGYDFELIGEVKQISTSNTLEIVNKTTRTISLKIENMYCDKCPLRVESAIKENYPNFISQISFKWENPNTKNSKIDYRILKLSYKPSILDDLQVRTMLTTINSIAKLKATILEKENLQEHMNKIASKELKSIALRLLAALVFAIPSFVFGIVIMSLLPSDNKVMKYMDKKVLGNSNILMWVLFGISTPVYFIIDLYFHKKAYKELRVLWKINILFNNNVSKNKSLMARFNWRIFLKRFFKFGSMSLLISLGTSVAYFASLAMIILSTQQKAGEQMYSTYFDSVTFLTLFLLVGKFLENYSKKKTIGMLNNLTITNGHTTVIVVDQLNSTEGNIKYLIIPKNQLELNDIMLIKPGESPVVDGILLKNLSSDFSSDMECVITQFDESSLTGESLPCNKVANDPIFAGTINLTSPIHSQITNLNNLSKGSLLDKIVESITMGQLNKKANLEKTADKLTSFFVPVICFISLTVWFIWLGLGYSGKLPLSYLCNNNDNETCSMSWSLFSISFSISVFVISCPCALGLAVPLSIFVGSGILAKHGILPKGGGMALQNCNSVDIVCFDKTGTLTNGEVTVVDEYILNEYKDITWDLLLGIETMSNHPLSFAVVNYINETKNCKNDFNASELLGTVNEVAGNGLISSNGFLVGNENFLLKNGFTFNEETKSKLLDWQMKGFSIITFGYGKKIILCLALADTIRKESIDVIGNLQSRNIEVYLLSGDNPITAKVIGNELEINNPDKHVRGGLLPEDKADIVKELSANGTKTVLMVGDGINDAPALSNAAVGVAISSISSSSKEKISSKTSDLALVSCDFAILQANFPLLSVLTLLDISRITLHRVYINLGWALIYNVIGIPIAAGILYEPLRFKLSPTWSAFAMAASSVSVVFSSTLLKFYRPRDYKKKFNLS</sequence>
<dbReference type="SUPFAM" id="SSF56784">
    <property type="entry name" value="HAD-like"/>
    <property type="match status" value="1"/>
</dbReference>
<dbReference type="GO" id="GO:0005524">
    <property type="term" value="F:ATP binding"/>
    <property type="evidence" value="ECO:0007669"/>
    <property type="project" value="UniProtKB-UniRule"/>
</dbReference>
<dbReference type="InterPro" id="IPR044492">
    <property type="entry name" value="P_typ_ATPase_HD_dom"/>
</dbReference>
<evidence type="ECO:0000256" key="3">
    <source>
        <dbReference type="ARBA" id="ARBA00022692"/>
    </source>
</evidence>
<dbReference type="SUPFAM" id="SSF81660">
    <property type="entry name" value="Metal cation-transporting ATPase, ATP-binding domain N"/>
    <property type="match status" value="1"/>
</dbReference>
<dbReference type="InterPro" id="IPR001757">
    <property type="entry name" value="P_typ_ATPase"/>
</dbReference>
<dbReference type="Gene3D" id="3.30.70.100">
    <property type="match status" value="2"/>
</dbReference>
<dbReference type="InterPro" id="IPR023214">
    <property type="entry name" value="HAD_sf"/>
</dbReference>
<evidence type="ECO:0000256" key="2">
    <source>
        <dbReference type="ARBA" id="ARBA00006024"/>
    </source>
</evidence>
<comment type="subcellular location">
    <subcellularLocation>
        <location evidence="1">Membrane</location>
        <topology evidence="1">Multi-pass membrane protein</topology>
    </subcellularLocation>
</comment>
<dbReference type="OrthoDB" id="432719at2759"/>
<feature type="transmembrane region" description="Helical" evidence="10">
    <location>
        <begin position="510"/>
        <end position="530"/>
    </location>
</feature>
<evidence type="ECO:0000256" key="11">
    <source>
        <dbReference type="SAM" id="MobiDB-lite"/>
    </source>
</evidence>
<feature type="transmembrane region" description="Helical" evidence="10">
    <location>
        <begin position="465"/>
        <end position="490"/>
    </location>
</feature>
<feature type="region of interest" description="Disordered" evidence="11">
    <location>
        <begin position="154"/>
        <end position="180"/>
    </location>
</feature>
<feature type="compositionally biased region" description="Basic and acidic residues" evidence="11">
    <location>
        <begin position="162"/>
        <end position="171"/>
    </location>
</feature>
<dbReference type="GO" id="GO:0016020">
    <property type="term" value="C:membrane"/>
    <property type="evidence" value="ECO:0007669"/>
    <property type="project" value="UniProtKB-SubCell"/>
</dbReference>
<evidence type="ECO:0000256" key="1">
    <source>
        <dbReference type="ARBA" id="ARBA00004141"/>
    </source>
</evidence>
<dbReference type="SUPFAM" id="SSF81665">
    <property type="entry name" value="Calcium ATPase, transmembrane domain M"/>
    <property type="match status" value="1"/>
</dbReference>
<keyword evidence="7" id="KW-1278">Translocase</keyword>
<dbReference type="GO" id="GO:0055070">
    <property type="term" value="P:copper ion homeostasis"/>
    <property type="evidence" value="ECO:0007669"/>
    <property type="project" value="TreeGrafter"/>
</dbReference>
<comment type="similarity">
    <text evidence="2 10">Belongs to the cation transport ATPase (P-type) (TC 3.A.3) family. Type IB subfamily.</text>
</comment>
<dbReference type="InterPro" id="IPR036163">
    <property type="entry name" value="HMA_dom_sf"/>
</dbReference>
<dbReference type="InterPro" id="IPR023298">
    <property type="entry name" value="ATPase_P-typ_TM_dom_sf"/>
</dbReference>
<protein>
    <submittedName>
        <fullName evidence="13">Heavy metal translocatin</fullName>
    </submittedName>
</protein>
<feature type="transmembrane region" description="Helical" evidence="10">
    <location>
        <begin position="571"/>
        <end position="597"/>
    </location>
</feature>
<dbReference type="PANTHER" id="PTHR43520">
    <property type="entry name" value="ATP7, ISOFORM B"/>
    <property type="match status" value="1"/>
</dbReference>
<evidence type="ECO:0000256" key="8">
    <source>
        <dbReference type="ARBA" id="ARBA00022989"/>
    </source>
</evidence>
<dbReference type="Pfam" id="PF00122">
    <property type="entry name" value="E1-E2_ATPase"/>
    <property type="match status" value="1"/>
</dbReference>
<organism evidence="13 14">
    <name type="scientific">Hanseniaspora valbyensis NRRL Y-1626</name>
    <dbReference type="NCBI Taxonomy" id="766949"/>
    <lineage>
        <taxon>Eukaryota</taxon>
        <taxon>Fungi</taxon>
        <taxon>Dikarya</taxon>
        <taxon>Ascomycota</taxon>
        <taxon>Saccharomycotina</taxon>
        <taxon>Saccharomycetes</taxon>
        <taxon>Saccharomycodales</taxon>
        <taxon>Saccharomycodaceae</taxon>
        <taxon>Hanseniaspora</taxon>
    </lineage>
</organism>
<evidence type="ECO:0000256" key="10">
    <source>
        <dbReference type="RuleBase" id="RU362081"/>
    </source>
</evidence>
<evidence type="ECO:0000313" key="14">
    <source>
        <dbReference type="Proteomes" id="UP000092321"/>
    </source>
</evidence>
<feature type="transmembrane region" description="Helical" evidence="10">
    <location>
        <begin position="790"/>
        <end position="813"/>
    </location>
</feature>
<dbReference type="GO" id="GO:0043682">
    <property type="term" value="F:P-type divalent copper transporter activity"/>
    <property type="evidence" value="ECO:0007669"/>
    <property type="project" value="TreeGrafter"/>
</dbReference>
<dbReference type="EMBL" id="LXPE01000175">
    <property type="protein sequence ID" value="OBA25245.1"/>
    <property type="molecule type" value="Genomic_DNA"/>
</dbReference>
<dbReference type="InterPro" id="IPR018303">
    <property type="entry name" value="ATPase_P-typ_P_site"/>
</dbReference>
<dbReference type="Gene3D" id="2.70.150.10">
    <property type="entry name" value="Calcium-transporting ATPase, cytoplasmic transduction domain A"/>
    <property type="match status" value="1"/>
</dbReference>
<dbReference type="InterPro" id="IPR027256">
    <property type="entry name" value="P-typ_ATPase_IB"/>
</dbReference>
<dbReference type="GO" id="GO:0016887">
    <property type="term" value="F:ATP hydrolysis activity"/>
    <property type="evidence" value="ECO:0007669"/>
    <property type="project" value="InterPro"/>
</dbReference>
<proteinExistence type="inferred from homology"/>
<evidence type="ECO:0000259" key="12">
    <source>
        <dbReference type="Pfam" id="PF00122"/>
    </source>
</evidence>
<feature type="domain" description="P-type ATPase A" evidence="12">
    <location>
        <begin position="670"/>
        <end position="767"/>
    </location>
</feature>
<dbReference type="SFLD" id="SFLDS00003">
    <property type="entry name" value="Haloacid_Dehalogenase"/>
    <property type="match status" value="1"/>
</dbReference>
<accession>A0A1B7T950</accession>
<feature type="transmembrane region" description="Helical" evidence="10">
    <location>
        <begin position="833"/>
        <end position="863"/>
    </location>
</feature>
<keyword evidence="3 10" id="KW-0812">Transmembrane</keyword>
<reference evidence="14" key="1">
    <citation type="journal article" date="2016" name="Proc. Natl. Acad. Sci. U.S.A.">
        <title>Comparative genomics of biotechnologically important yeasts.</title>
        <authorList>
            <person name="Riley R."/>
            <person name="Haridas S."/>
            <person name="Wolfe K.H."/>
            <person name="Lopes M.R."/>
            <person name="Hittinger C.T."/>
            <person name="Goeker M."/>
            <person name="Salamov A.A."/>
            <person name="Wisecaver J.H."/>
            <person name="Long T.M."/>
            <person name="Calvey C.H."/>
            <person name="Aerts A.L."/>
            <person name="Barry K.W."/>
            <person name="Choi C."/>
            <person name="Clum A."/>
            <person name="Coughlan A.Y."/>
            <person name="Deshpande S."/>
            <person name="Douglass A.P."/>
            <person name="Hanson S.J."/>
            <person name="Klenk H.-P."/>
            <person name="LaButti K.M."/>
            <person name="Lapidus A."/>
            <person name="Lindquist E.A."/>
            <person name="Lipzen A.M."/>
            <person name="Meier-Kolthoff J.P."/>
            <person name="Ohm R.A."/>
            <person name="Otillar R.P."/>
            <person name="Pangilinan J.L."/>
            <person name="Peng Y."/>
            <person name="Rokas A."/>
            <person name="Rosa C.A."/>
            <person name="Scheuner C."/>
            <person name="Sibirny A.A."/>
            <person name="Slot J.C."/>
            <person name="Stielow J.B."/>
            <person name="Sun H."/>
            <person name="Kurtzman C.P."/>
            <person name="Blackwell M."/>
            <person name="Grigoriev I.V."/>
            <person name="Jeffries T.W."/>
        </authorList>
    </citation>
    <scope>NUCLEOTIDE SEQUENCE [LARGE SCALE GENOMIC DNA]</scope>
    <source>
        <strain evidence="14">NRRL Y-1626</strain>
    </source>
</reference>
<evidence type="ECO:0000256" key="6">
    <source>
        <dbReference type="ARBA" id="ARBA00022840"/>
    </source>
</evidence>
<name>A0A1B7T950_9ASCO</name>
<dbReference type="InterPro" id="IPR017969">
    <property type="entry name" value="Heavy-metal-associated_CS"/>
</dbReference>